<proteinExistence type="predicted"/>
<comment type="caution">
    <text evidence="1">The sequence shown here is derived from an EMBL/GenBank/DDBJ whole genome shotgun (WGS) entry which is preliminary data.</text>
</comment>
<keyword evidence="2" id="KW-1185">Reference proteome</keyword>
<protein>
    <submittedName>
        <fullName evidence="1">Uncharacterized protein</fullName>
    </submittedName>
</protein>
<reference evidence="1 2" key="1">
    <citation type="submission" date="2017-05" db="EMBL/GenBank/DDBJ databases">
        <authorList>
            <person name="Varghese N."/>
            <person name="Submissions S."/>
        </authorList>
    </citation>
    <scope>NUCLEOTIDE SEQUENCE [LARGE SCALE GENOMIC DNA]</scope>
    <source>
        <strain evidence="1 2">DSM 18015</strain>
    </source>
</reference>
<dbReference type="RefSeq" id="WP_283415984.1">
    <property type="nucleotide sequence ID" value="NZ_FXUO01000002.1"/>
</dbReference>
<dbReference type="EMBL" id="FXUO01000002">
    <property type="protein sequence ID" value="SMP90918.1"/>
    <property type="molecule type" value="Genomic_DNA"/>
</dbReference>
<evidence type="ECO:0000313" key="2">
    <source>
        <dbReference type="Proteomes" id="UP001158050"/>
    </source>
</evidence>
<evidence type="ECO:0000313" key="1">
    <source>
        <dbReference type="EMBL" id="SMP90918.1"/>
    </source>
</evidence>
<name>A0ABY1R203_9FLAO</name>
<organism evidence="1 2">
    <name type="scientific">Epilithonimonas pallida</name>
    <dbReference type="NCBI Taxonomy" id="373671"/>
    <lineage>
        <taxon>Bacteria</taxon>
        <taxon>Pseudomonadati</taxon>
        <taxon>Bacteroidota</taxon>
        <taxon>Flavobacteriia</taxon>
        <taxon>Flavobacteriales</taxon>
        <taxon>Weeksellaceae</taxon>
        <taxon>Chryseobacterium group</taxon>
        <taxon>Epilithonimonas</taxon>
    </lineage>
</organism>
<dbReference type="Proteomes" id="UP001158050">
    <property type="component" value="Unassembled WGS sequence"/>
</dbReference>
<accession>A0ABY1R203</accession>
<sequence length="273" mass="32672">MKKKFITYGSNAFLQSSKRIIEEAKSLNVFDETQRYGYADLPYALKSSPLFIDKNKGGHWIWKAYVIFDSLSRLNNGDILIYVDCGSELKNPVGWKTQFEELNHSDAIFFQYRDNRDYGWKRFNPNLTDDPKLKYWTKKSTIEQFQNLFENDKEWLEKNKLWAGFTIIKKTPETFQLVKDWLDIMIYRPDLVADPLIFERNLQEEGFASHRYDQTILSIIVRYYQKKNNISVKDEESEGNYTHQIVKASRRVDKTKDNKIKSFLKRTYYRIKR</sequence>
<gene>
    <name evidence="1" type="ORF">SAMN05421679_102502</name>
</gene>